<gene>
    <name evidence="1" type="ORF">PCL_08336</name>
</gene>
<name>A0A2U3DRU5_PURLI</name>
<proteinExistence type="predicted"/>
<organism evidence="1 2">
    <name type="scientific">Purpureocillium lilacinum</name>
    <name type="common">Paecilomyces lilacinus</name>
    <dbReference type="NCBI Taxonomy" id="33203"/>
    <lineage>
        <taxon>Eukaryota</taxon>
        <taxon>Fungi</taxon>
        <taxon>Dikarya</taxon>
        <taxon>Ascomycota</taxon>
        <taxon>Pezizomycotina</taxon>
        <taxon>Sordariomycetes</taxon>
        <taxon>Hypocreomycetidae</taxon>
        <taxon>Hypocreales</taxon>
        <taxon>Ophiocordycipitaceae</taxon>
        <taxon>Purpureocillium</taxon>
    </lineage>
</organism>
<reference evidence="1 2" key="1">
    <citation type="journal article" date="2016" name="Front. Microbiol.">
        <title>Genome and transcriptome sequences reveal the specific parasitism of the nematophagous Purpureocillium lilacinum 36-1.</title>
        <authorList>
            <person name="Xie J."/>
            <person name="Li S."/>
            <person name="Mo C."/>
            <person name="Xiao X."/>
            <person name="Peng D."/>
            <person name="Wang G."/>
            <person name="Xiao Y."/>
        </authorList>
    </citation>
    <scope>NUCLEOTIDE SEQUENCE [LARGE SCALE GENOMIC DNA]</scope>
    <source>
        <strain evidence="1 2">36-1</strain>
    </source>
</reference>
<sequence>MTHEGMGLDPWQAGGFYAASDGPFGQSRPRTLLNYPFVKYRVAQDPLRFPAAVAAGADAAGAVAAGAVAAGAVAAGAVPAAALPGAAAAVNFAFPRLVARLGIPPMRFGSPRATIRTEPNVGWGQTSRSGKSSVSCHLFFSLTPVSPPAQTVLAGDPVAASRV</sequence>
<accession>A0A2U3DRU5</accession>
<dbReference type="EMBL" id="LCWV01000040">
    <property type="protein sequence ID" value="PWI64977.1"/>
    <property type="molecule type" value="Genomic_DNA"/>
</dbReference>
<dbReference type="Proteomes" id="UP000245956">
    <property type="component" value="Unassembled WGS sequence"/>
</dbReference>
<evidence type="ECO:0000313" key="2">
    <source>
        <dbReference type="Proteomes" id="UP000245956"/>
    </source>
</evidence>
<evidence type="ECO:0000313" key="1">
    <source>
        <dbReference type="EMBL" id="PWI64977.1"/>
    </source>
</evidence>
<dbReference type="AlphaFoldDB" id="A0A2U3DRU5"/>
<comment type="caution">
    <text evidence="1">The sequence shown here is derived from an EMBL/GenBank/DDBJ whole genome shotgun (WGS) entry which is preliminary data.</text>
</comment>
<protein>
    <submittedName>
        <fullName evidence="1">Uncharacterized protein</fullName>
    </submittedName>
</protein>